<dbReference type="Proteomes" id="UP000245133">
    <property type="component" value="Unassembled WGS sequence"/>
</dbReference>
<dbReference type="RefSeq" id="WP_108977971.1">
    <property type="nucleotide sequence ID" value="NZ_BFBB01000008.1"/>
</dbReference>
<dbReference type="EMBL" id="BFBB01000008">
    <property type="protein sequence ID" value="GBF51659.1"/>
    <property type="molecule type" value="Genomic_DNA"/>
</dbReference>
<dbReference type="Gene3D" id="3.20.20.450">
    <property type="entry name" value="EAL domain"/>
    <property type="match status" value="1"/>
</dbReference>
<dbReference type="InterPro" id="IPR001633">
    <property type="entry name" value="EAL_dom"/>
</dbReference>
<evidence type="ECO:0000313" key="2">
    <source>
        <dbReference type="EMBL" id="GBF51659.1"/>
    </source>
</evidence>
<reference evidence="2 3" key="1">
    <citation type="submission" date="2018-02" db="EMBL/GenBank/DDBJ databases">
        <title>Novel Leptospira species isolated from soil and water in Japan.</title>
        <authorList>
            <person name="Nakao R."/>
            <person name="Masuzawa T."/>
        </authorList>
    </citation>
    <scope>NUCLEOTIDE SEQUENCE [LARGE SCALE GENOMIC DNA]</scope>
    <source>
        <strain evidence="2 3">YH101</strain>
    </source>
</reference>
<dbReference type="PROSITE" id="PS50883">
    <property type="entry name" value="EAL"/>
    <property type="match status" value="1"/>
</dbReference>
<comment type="caution">
    <text evidence="2">The sequence shown here is derived from an EMBL/GenBank/DDBJ whole genome shotgun (WGS) entry which is preliminary data.</text>
</comment>
<evidence type="ECO:0000259" key="1">
    <source>
        <dbReference type="PROSITE" id="PS50883"/>
    </source>
</evidence>
<name>A0A2P2E455_9LEPT</name>
<evidence type="ECO:0000313" key="3">
    <source>
        <dbReference type="Proteomes" id="UP000245133"/>
    </source>
</evidence>
<dbReference type="GO" id="GO:0071111">
    <property type="term" value="F:cyclic-guanylate-specific phosphodiesterase activity"/>
    <property type="evidence" value="ECO:0007669"/>
    <property type="project" value="InterPro"/>
</dbReference>
<dbReference type="SUPFAM" id="SSF141868">
    <property type="entry name" value="EAL domain-like"/>
    <property type="match status" value="1"/>
</dbReference>
<protein>
    <submittedName>
        <fullName evidence="2">Cyclic diguanylate phosphodiesterase (EAL) domain / EAL-domain associated signaling protein domain multi-domain protein</fullName>
    </submittedName>
</protein>
<sequence>MNELLYSDKEIDTISAFPMSILSEDSKVQFQSIFSVEEQKRIGREILIPKNNGKIILPNFTKSDEIFVLRIGFSDLIQDFNTSSGMESKLLNYLKTQGLQANQIYLQIDCQQSKEDTNQLLVALDFWKELGFRILVKGLGSDSPAVSFLGALKPDMIKVDLHEQVGIPDSEFHTILYFLKDFSLTTGAALLFDGIDSEKKLRLALESGALYLQGEALSPIQEADVSDEFQNGNLLDILNSYHDWKRKKIAKEIQTETKLLEQLNQSEIRLKQIGNLVYLDAQSLFKISNKIKRIYITDWTGTQISNLFERQGESSFIEKQQNVRKNWSYLPFFYRHVKKAFSNPEQWHLSEPYWDKDLKEQIVVHSKVIGSAYSLFLDISTERD</sequence>
<feature type="domain" description="EAL" evidence="1">
    <location>
        <begin position="1"/>
        <end position="234"/>
    </location>
</feature>
<dbReference type="PANTHER" id="PTHR33121">
    <property type="entry name" value="CYCLIC DI-GMP PHOSPHODIESTERASE PDEF"/>
    <property type="match status" value="1"/>
</dbReference>
<keyword evidence="3" id="KW-1185">Reference proteome</keyword>
<dbReference type="InterPro" id="IPR035919">
    <property type="entry name" value="EAL_sf"/>
</dbReference>
<dbReference type="SUPFAM" id="SSF103190">
    <property type="entry name" value="Sensory domain-like"/>
    <property type="match status" value="1"/>
</dbReference>
<dbReference type="InterPro" id="IPR029151">
    <property type="entry name" value="Sensor-like_sf"/>
</dbReference>
<organism evidence="2 3">
    <name type="scientific">Leptospira ryugenii</name>
    <dbReference type="NCBI Taxonomy" id="1917863"/>
    <lineage>
        <taxon>Bacteria</taxon>
        <taxon>Pseudomonadati</taxon>
        <taxon>Spirochaetota</taxon>
        <taxon>Spirochaetia</taxon>
        <taxon>Leptospirales</taxon>
        <taxon>Leptospiraceae</taxon>
        <taxon>Leptospira</taxon>
    </lineage>
</organism>
<proteinExistence type="predicted"/>
<dbReference type="InterPro" id="IPR018842">
    <property type="entry name" value="YkuI_C"/>
</dbReference>
<dbReference type="AlphaFoldDB" id="A0A2P2E455"/>
<dbReference type="OrthoDB" id="1673646at2"/>
<dbReference type="Pfam" id="PF10388">
    <property type="entry name" value="YkuI_C"/>
    <property type="match status" value="1"/>
</dbReference>
<dbReference type="InterPro" id="IPR050706">
    <property type="entry name" value="Cyclic-di-GMP_PDE-like"/>
</dbReference>
<dbReference type="SMART" id="SM00052">
    <property type="entry name" value="EAL"/>
    <property type="match status" value="1"/>
</dbReference>
<gene>
    <name evidence="2" type="ORF">LPTSP4_31970</name>
</gene>
<dbReference type="Gene3D" id="3.30.450.20">
    <property type="entry name" value="PAS domain"/>
    <property type="match status" value="1"/>
</dbReference>
<accession>A0A2P2E455</accession>
<dbReference type="PANTHER" id="PTHR33121:SF82">
    <property type="entry name" value="SIGNAL TRANSDUCTION PROTEIN CONTAINING A EAL DOMAIN"/>
    <property type="match status" value="1"/>
</dbReference>
<dbReference type="Pfam" id="PF00563">
    <property type="entry name" value="EAL"/>
    <property type="match status" value="1"/>
</dbReference>